<evidence type="ECO:0000313" key="2">
    <source>
        <dbReference type="EMBL" id="MBA4666941.1"/>
    </source>
</evidence>
<evidence type="ECO:0000256" key="1">
    <source>
        <dbReference type="SAM" id="MobiDB-lite"/>
    </source>
</evidence>
<proteinExistence type="predicted"/>
<sequence length="107" mass="11610">MLLTLLHAGTEGMYKIFSPAELSRGGSGISFDHNISPHGTSESPHSSLKTVVASLEKEVEDAESKCAALITNFVESEPSCQHLDCIKDLGRQIESIRSLLKQLKAQD</sequence>
<protein>
    <submittedName>
        <fullName evidence="2">Uncharacterized protein</fullName>
    </submittedName>
</protein>
<feature type="region of interest" description="Disordered" evidence="1">
    <location>
        <begin position="28"/>
        <end position="47"/>
    </location>
</feature>
<accession>A0A7C9EDN0</accession>
<name>A0A7C9EDN0_OPUST</name>
<reference evidence="2" key="2">
    <citation type="submission" date="2020-07" db="EMBL/GenBank/DDBJ databases">
        <authorList>
            <person name="Vera ALvarez R."/>
            <person name="Arias-Moreno D.M."/>
            <person name="Jimenez-Jacinto V."/>
            <person name="Jimenez-Bremont J.F."/>
            <person name="Swaminathan K."/>
            <person name="Moose S.P."/>
            <person name="Guerrero-Gonzalez M.L."/>
            <person name="Marino-Ramirez L."/>
            <person name="Landsman D."/>
            <person name="Rodriguez-Kessler M."/>
            <person name="Delgado-Sanchez P."/>
        </authorList>
    </citation>
    <scope>NUCLEOTIDE SEQUENCE</scope>
    <source>
        <tissue evidence="2">Cladode</tissue>
    </source>
</reference>
<reference evidence="2" key="1">
    <citation type="journal article" date="2013" name="J. Plant Res.">
        <title>Effect of fungi and light on seed germination of three Opuntia species from semiarid lands of central Mexico.</title>
        <authorList>
            <person name="Delgado-Sanchez P."/>
            <person name="Jimenez-Bremont J.F."/>
            <person name="Guerrero-Gonzalez Mde L."/>
            <person name="Flores J."/>
        </authorList>
    </citation>
    <scope>NUCLEOTIDE SEQUENCE</scope>
    <source>
        <tissue evidence="2">Cladode</tissue>
    </source>
</reference>
<dbReference type="AlphaFoldDB" id="A0A7C9EDN0"/>
<feature type="compositionally biased region" description="Polar residues" evidence="1">
    <location>
        <begin position="37"/>
        <end position="47"/>
    </location>
</feature>
<dbReference type="EMBL" id="GISG01233764">
    <property type="protein sequence ID" value="MBA4666941.1"/>
    <property type="molecule type" value="Transcribed_RNA"/>
</dbReference>
<organism evidence="2">
    <name type="scientific">Opuntia streptacantha</name>
    <name type="common">Prickly pear cactus</name>
    <name type="synonym">Opuntia cardona</name>
    <dbReference type="NCBI Taxonomy" id="393608"/>
    <lineage>
        <taxon>Eukaryota</taxon>
        <taxon>Viridiplantae</taxon>
        <taxon>Streptophyta</taxon>
        <taxon>Embryophyta</taxon>
        <taxon>Tracheophyta</taxon>
        <taxon>Spermatophyta</taxon>
        <taxon>Magnoliopsida</taxon>
        <taxon>eudicotyledons</taxon>
        <taxon>Gunneridae</taxon>
        <taxon>Pentapetalae</taxon>
        <taxon>Caryophyllales</taxon>
        <taxon>Cactineae</taxon>
        <taxon>Cactaceae</taxon>
        <taxon>Opuntioideae</taxon>
        <taxon>Opuntia</taxon>
    </lineage>
</organism>